<protein>
    <submittedName>
        <fullName evidence="1">Uncharacterized protein</fullName>
    </submittedName>
</protein>
<accession>A0ABU6QUV6</accession>
<dbReference type="EMBL" id="JASCZI010002119">
    <property type="protein sequence ID" value="MED6115869.1"/>
    <property type="molecule type" value="Genomic_DNA"/>
</dbReference>
<keyword evidence="2" id="KW-1185">Reference proteome</keyword>
<name>A0ABU6QUV6_9FABA</name>
<gene>
    <name evidence="1" type="ORF">PIB30_094781</name>
</gene>
<organism evidence="1 2">
    <name type="scientific">Stylosanthes scabra</name>
    <dbReference type="NCBI Taxonomy" id="79078"/>
    <lineage>
        <taxon>Eukaryota</taxon>
        <taxon>Viridiplantae</taxon>
        <taxon>Streptophyta</taxon>
        <taxon>Embryophyta</taxon>
        <taxon>Tracheophyta</taxon>
        <taxon>Spermatophyta</taxon>
        <taxon>Magnoliopsida</taxon>
        <taxon>eudicotyledons</taxon>
        <taxon>Gunneridae</taxon>
        <taxon>Pentapetalae</taxon>
        <taxon>rosids</taxon>
        <taxon>fabids</taxon>
        <taxon>Fabales</taxon>
        <taxon>Fabaceae</taxon>
        <taxon>Papilionoideae</taxon>
        <taxon>50 kb inversion clade</taxon>
        <taxon>dalbergioids sensu lato</taxon>
        <taxon>Dalbergieae</taxon>
        <taxon>Pterocarpus clade</taxon>
        <taxon>Stylosanthes</taxon>
    </lineage>
</organism>
<feature type="non-terminal residue" evidence="1">
    <location>
        <position position="1"/>
    </location>
</feature>
<reference evidence="1 2" key="1">
    <citation type="journal article" date="2023" name="Plants (Basel)">
        <title>Bridging the Gap: Combining Genomics and Transcriptomics Approaches to Understand Stylosanthes scabra, an Orphan Legume from the Brazilian Caatinga.</title>
        <authorList>
            <person name="Ferreira-Neto J.R.C."/>
            <person name="da Silva M.D."/>
            <person name="Binneck E."/>
            <person name="de Melo N.F."/>
            <person name="da Silva R.H."/>
            <person name="de Melo A.L.T.M."/>
            <person name="Pandolfi V."/>
            <person name="Bustamante F.O."/>
            <person name="Brasileiro-Vidal A.C."/>
            <person name="Benko-Iseppon A.M."/>
        </authorList>
    </citation>
    <scope>NUCLEOTIDE SEQUENCE [LARGE SCALE GENOMIC DNA]</scope>
    <source>
        <tissue evidence="1">Leaves</tissue>
    </source>
</reference>
<proteinExistence type="predicted"/>
<evidence type="ECO:0000313" key="1">
    <source>
        <dbReference type="EMBL" id="MED6115869.1"/>
    </source>
</evidence>
<comment type="caution">
    <text evidence="1">The sequence shown here is derived from an EMBL/GenBank/DDBJ whole genome shotgun (WGS) entry which is preliminary data.</text>
</comment>
<sequence length="121" mass="13482">EKNSHSSDMGWWCLTVKQGMGWQPFGCKARSMVGCKGEAWAEAWAGGVEKSCLVVKQLTTANRQMELTVGEQVWREAHVCELTFSGWKAANVRLKFGKVSAHVWYVEAAHVWLGKGKPNVT</sequence>
<evidence type="ECO:0000313" key="2">
    <source>
        <dbReference type="Proteomes" id="UP001341840"/>
    </source>
</evidence>
<dbReference type="Proteomes" id="UP001341840">
    <property type="component" value="Unassembled WGS sequence"/>
</dbReference>